<name>A0ABP9VAD8_9BACT</name>
<accession>A0ABP9VAD8</accession>
<evidence type="ECO:0000313" key="2">
    <source>
        <dbReference type="Proteomes" id="UP001424741"/>
    </source>
</evidence>
<dbReference type="Proteomes" id="UP001424741">
    <property type="component" value="Unassembled WGS sequence"/>
</dbReference>
<evidence type="ECO:0000313" key="1">
    <source>
        <dbReference type="EMBL" id="GAA5497587.1"/>
    </source>
</evidence>
<reference evidence="1 2" key="1">
    <citation type="submission" date="2024-02" db="EMBL/GenBank/DDBJ databases">
        <title>Rubritalea halochordaticola NBRC 107102.</title>
        <authorList>
            <person name="Ichikawa N."/>
            <person name="Katano-Makiyama Y."/>
            <person name="Hidaka K."/>
        </authorList>
    </citation>
    <scope>NUCLEOTIDE SEQUENCE [LARGE SCALE GENOMIC DNA]</scope>
    <source>
        <strain evidence="1 2">NBRC 107102</strain>
    </source>
</reference>
<protein>
    <submittedName>
        <fullName evidence="1">Uncharacterized protein</fullName>
    </submittedName>
</protein>
<keyword evidence="2" id="KW-1185">Reference proteome</keyword>
<organism evidence="1 2">
    <name type="scientific">Rubritalea halochordaticola</name>
    <dbReference type="NCBI Taxonomy" id="714537"/>
    <lineage>
        <taxon>Bacteria</taxon>
        <taxon>Pseudomonadati</taxon>
        <taxon>Verrucomicrobiota</taxon>
        <taxon>Verrucomicrobiia</taxon>
        <taxon>Verrucomicrobiales</taxon>
        <taxon>Rubritaleaceae</taxon>
        <taxon>Rubritalea</taxon>
    </lineage>
</organism>
<gene>
    <name evidence="1" type="ORF">Rhal01_03783</name>
</gene>
<sequence>MDTSSGITTHGGIPKGGGRTIDSEYLIECTNQNGIHIDLSHSIGSIHHEDYVMQSPVWRSHRLPGLCCQLIVRHAVTSDTQIS</sequence>
<comment type="caution">
    <text evidence="1">The sequence shown here is derived from an EMBL/GenBank/DDBJ whole genome shotgun (WGS) entry which is preliminary data.</text>
</comment>
<dbReference type="EMBL" id="BAABRL010000017">
    <property type="protein sequence ID" value="GAA5497587.1"/>
    <property type="molecule type" value="Genomic_DNA"/>
</dbReference>
<proteinExistence type="predicted"/>